<evidence type="ECO:0000259" key="1">
    <source>
        <dbReference type="Pfam" id="PF13358"/>
    </source>
</evidence>
<feature type="domain" description="Tc1-like transposase DDE" evidence="1">
    <location>
        <begin position="12"/>
        <end position="80"/>
    </location>
</feature>
<dbReference type="GO" id="GO:0003676">
    <property type="term" value="F:nucleic acid binding"/>
    <property type="evidence" value="ECO:0007669"/>
    <property type="project" value="InterPro"/>
</dbReference>
<dbReference type="EMBL" id="OU898280">
    <property type="protein sequence ID" value="CAG9834845.1"/>
    <property type="molecule type" value="Genomic_DNA"/>
</dbReference>
<gene>
    <name evidence="2" type="ORF">DIABBA_LOCUS8107</name>
</gene>
<dbReference type="Gene3D" id="3.30.420.10">
    <property type="entry name" value="Ribonuclease H-like superfamily/Ribonuclease H"/>
    <property type="match status" value="1"/>
</dbReference>
<dbReference type="InterPro" id="IPR038717">
    <property type="entry name" value="Tc1-like_DDE_dom"/>
</dbReference>
<accession>A0A9N9XD79</accession>
<proteinExistence type="predicted"/>
<evidence type="ECO:0000313" key="2">
    <source>
        <dbReference type="EMBL" id="CAG9834845.1"/>
    </source>
</evidence>
<name>A0A9N9XD79_DIABA</name>
<dbReference type="Proteomes" id="UP001153709">
    <property type="component" value="Chromosome 5"/>
</dbReference>
<dbReference type="AlphaFoldDB" id="A0A9N9XD79"/>
<dbReference type="Pfam" id="PF13358">
    <property type="entry name" value="DDE_3"/>
    <property type="match status" value="1"/>
</dbReference>
<dbReference type="InterPro" id="IPR036397">
    <property type="entry name" value="RNaseH_sf"/>
</dbReference>
<protein>
    <recommendedName>
        <fullName evidence="1">Tc1-like transposase DDE domain-containing protein</fullName>
    </recommendedName>
</protein>
<organism evidence="2 3">
    <name type="scientific">Diabrotica balteata</name>
    <name type="common">Banded cucumber beetle</name>
    <dbReference type="NCBI Taxonomy" id="107213"/>
    <lineage>
        <taxon>Eukaryota</taxon>
        <taxon>Metazoa</taxon>
        <taxon>Ecdysozoa</taxon>
        <taxon>Arthropoda</taxon>
        <taxon>Hexapoda</taxon>
        <taxon>Insecta</taxon>
        <taxon>Pterygota</taxon>
        <taxon>Neoptera</taxon>
        <taxon>Endopterygota</taxon>
        <taxon>Coleoptera</taxon>
        <taxon>Polyphaga</taxon>
        <taxon>Cucujiformia</taxon>
        <taxon>Chrysomeloidea</taxon>
        <taxon>Chrysomelidae</taxon>
        <taxon>Galerucinae</taxon>
        <taxon>Diabroticina</taxon>
        <taxon>Diabroticites</taxon>
        <taxon>Diabrotica</taxon>
    </lineage>
</organism>
<evidence type="ECO:0000313" key="3">
    <source>
        <dbReference type="Proteomes" id="UP001153709"/>
    </source>
</evidence>
<keyword evidence="3" id="KW-1185">Reference proteome</keyword>
<dbReference type="OrthoDB" id="6767596at2759"/>
<reference evidence="2" key="1">
    <citation type="submission" date="2022-01" db="EMBL/GenBank/DDBJ databases">
        <authorList>
            <person name="King R."/>
        </authorList>
    </citation>
    <scope>NUCLEOTIDE SEQUENCE</scope>
</reference>
<sequence>MNSQKYKVMLEQRLDTELQKCQPQRGAILQQDSASCHKSKQMMEFFKNKKSNVLDLPGNSPDLNPIENLGAICKGRLRKIYCTTKIKIIEVVIQVWFRDERISGNCQKLIDLSIQNG</sequence>